<name>A0A411BAN9_9CAUD</name>
<dbReference type="Gene3D" id="3.40.1440.10">
    <property type="entry name" value="GIY-YIG endonuclease"/>
    <property type="match status" value="1"/>
</dbReference>
<evidence type="ECO:0000256" key="2">
    <source>
        <dbReference type="ARBA" id="ARBA00010045"/>
    </source>
</evidence>
<evidence type="ECO:0000313" key="5">
    <source>
        <dbReference type="EMBL" id="QAX98686.1"/>
    </source>
</evidence>
<feature type="domain" description="GIY-YIG" evidence="4">
    <location>
        <begin position="3"/>
        <end position="90"/>
    </location>
</feature>
<dbReference type="PROSITE" id="PS50164">
    <property type="entry name" value="GIY_YIG"/>
    <property type="match status" value="1"/>
</dbReference>
<dbReference type="NCBIfam" id="TIGR01453">
    <property type="entry name" value="grpIintron_endo"/>
    <property type="match status" value="1"/>
</dbReference>
<accession>A0A411BAN9</accession>
<dbReference type="SMART" id="SM00465">
    <property type="entry name" value="GIYc"/>
    <property type="match status" value="1"/>
</dbReference>
<evidence type="ECO:0000256" key="1">
    <source>
        <dbReference type="ARBA" id="ARBA00001946"/>
    </source>
</evidence>
<dbReference type="GO" id="GO:0003677">
    <property type="term" value="F:DNA binding"/>
    <property type="evidence" value="ECO:0007669"/>
    <property type="project" value="InterPro"/>
</dbReference>
<keyword evidence="3" id="KW-0460">Magnesium</keyword>
<keyword evidence="6" id="KW-1185">Reference proteome</keyword>
<dbReference type="InterPro" id="IPR035901">
    <property type="entry name" value="GIY-YIG_endonuc_sf"/>
</dbReference>
<dbReference type="EMBL" id="MH791402">
    <property type="protein sequence ID" value="QAX98686.1"/>
    <property type="molecule type" value="Genomic_DNA"/>
</dbReference>
<dbReference type="Proteomes" id="UP000289360">
    <property type="component" value="Segment"/>
</dbReference>
<sequence length="207" mass="23577">MKRVMAVYQIENTITKEIYVGSTINYTNRIAVHRYKMRNGMCSPHRLYNDGAKYGDSSFRFSILEIVNDESILLSREQFYIDKLNPQYNVAKIAGTCLGVQATDMAKAKMSKSRMGKNNCWYGKTPPCSMGPKTEETRKKISQSRIGEKNPMFGRTPKHAKLTDDQVREVRARLANGEHSQSLADDFGVSKGAIQHIKKNRSYRNVL</sequence>
<proteinExistence type="predicted"/>
<dbReference type="Pfam" id="PF01541">
    <property type="entry name" value="GIY-YIG"/>
    <property type="match status" value="1"/>
</dbReference>
<dbReference type="InterPro" id="IPR006350">
    <property type="entry name" value="Intron_endoG1"/>
</dbReference>
<gene>
    <name evidence="5" type="ORF">Segz_36</name>
</gene>
<dbReference type="SUPFAM" id="SSF64496">
    <property type="entry name" value="DNA-binding domain of intron-encoded endonucleases"/>
    <property type="match status" value="1"/>
</dbReference>
<dbReference type="GO" id="GO:0004519">
    <property type="term" value="F:endonuclease activity"/>
    <property type="evidence" value="ECO:0007669"/>
    <property type="project" value="InterPro"/>
</dbReference>
<protein>
    <recommendedName>
        <fullName evidence="4">GIY-YIG domain-containing protein</fullName>
    </recommendedName>
</protein>
<dbReference type="Pfam" id="PF07460">
    <property type="entry name" value="NUMOD3"/>
    <property type="match status" value="2"/>
</dbReference>
<comment type="cofactor">
    <cofactor evidence="1">
        <name>Mg(2+)</name>
        <dbReference type="ChEBI" id="CHEBI:18420"/>
    </cofactor>
</comment>
<organism evidence="5 6">
    <name type="scientific">Salmonella phage Segz_1</name>
    <dbReference type="NCBI Taxonomy" id="2419756"/>
    <lineage>
        <taxon>Viruses</taxon>
        <taxon>Duplodnaviria</taxon>
        <taxon>Heunggongvirae</taxon>
        <taxon>Uroviricota</taxon>
        <taxon>Caudoviricetes</taxon>
        <taxon>Segzyvirus</taxon>
        <taxon>Segzyvirus segz1</taxon>
    </lineage>
</organism>
<reference evidence="5 6" key="1">
    <citation type="submission" date="2018-08" db="EMBL/GenBank/DDBJ databases">
        <title>Segz_1, Complete genome sequences of 3 novel enterobacteria, Pakpunavirus like phages.</title>
        <authorList>
            <person name="Yuan S."/>
            <person name="Ma Y."/>
            <person name="Liu Q."/>
        </authorList>
    </citation>
    <scope>NUCLEOTIDE SEQUENCE [LARGE SCALE GENOMIC DNA]</scope>
</reference>
<evidence type="ECO:0000313" key="6">
    <source>
        <dbReference type="Proteomes" id="UP000289360"/>
    </source>
</evidence>
<dbReference type="Gene3D" id="1.10.10.60">
    <property type="entry name" value="Homeodomain-like"/>
    <property type="match status" value="1"/>
</dbReference>
<comment type="similarity">
    <text evidence="2">To endonucleases of group I introns of fungi and phage.</text>
</comment>
<evidence type="ECO:0000256" key="3">
    <source>
        <dbReference type="ARBA" id="ARBA00022842"/>
    </source>
</evidence>
<dbReference type="CDD" id="cd10445">
    <property type="entry name" value="GIY-YIG_bI1_like"/>
    <property type="match status" value="1"/>
</dbReference>
<dbReference type="SUPFAM" id="SSF82771">
    <property type="entry name" value="GIY-YIG endonuclease"/>
    <property type="match status" value="1"/>
</dbReference>
<dbReference type="InterPro" id="IPR000305">
    <property type="entry name" value="GIY-YIG_endonuc"/>
</dbReference>
<evidence type="ECO:0000259" key="4">
    <source>
        <dbReference type="PROSITE" id="PS50164"/>
    </source>
</evidence>
<dbReference type="InterPro" id="IPR003611">
    <property type="entry name" value="NUMOD3"/>
</dbReference>